<evidence type="ECO:0000256" key="1">
    <source>
        <dbReference type="ARBA" id="ARBA00022485"/>
    </source>
</evidence>
<keyword evidence="1" id="KW-0004">4Fe-4S</keyword>
<dbReference type="Gene3D" id="3.30.70.260">
    <property type="match status" value="1"/>
</dbReference>
<feature type="domain" description="4Fe-4S ferredoxin-type" evidence="5">
    <location>
        <begin position="74"/>
        <end position="103"/>
    </location>
</feature>
<sequence length="133" mass="15010">MAPHKIVLRFTSSTSDRPIIYHLVKDYDLVVNIVKAKINPHLEGTMVLDLDGERYEEGIQYLRDQGISVHPLTQEVVRNHDRCTSCGACTVHCPAGALYIERPSMEVQFNGDKCVVCLQCLKVCPVRAMEVRI</sequence>
<keyword evidence="3" id="KW-0408">Iron</keyword>
<protein>
    <submittedName>
        <fullName evidence="6">4Fe-4S dicluster domain-containing protein</fullName>
    </submittedName>
</protein>
<gene>
    <name evidence="6" type="ORF">SAMN02745133_01916</name>
</gene>
<keyword evidence="2" id="KW-0479">Metal-binding</keyword>
<dbReference type="PANTHER" id="PTHR43687">
    <property type="entry name" value="ADENYLYLSULFATE REDUCTASE, BETA SUBUNIT"/>
    <property type="match status" value="1"/>
</dbReference>
<dbReference type="PROSITE" id="PS00198">
    <property type="entry name" value="4FE4S_FER_1"/>
    <property type="match status" value="2"/>
</dbReference>
<evidence type="ECO:0000313" key="6">
    <source>
        <dbReference type="EMBL" id="SHF13377.1"/>
    </source>
</evidence>
<dbReference type="InterPro" id="IPR050572">
    <property type="entry name" value="Fe-S_Ferredoxin"/>
</dbReference>
<dbReference type="AlphaFoldDB" id="A0A1M4Z6E5"/>
<dbReference type="GO" id="GO:0046872">
    <property type="term" value="F:metal ion binding"/>
    <property type="evidence" value="ECO:0007669"/>
    <property type="project" value="UniProtKB-KW"/>
</dbReference>
<dbReference type="OrthoDB" id="9807879at2"/>
<dbReference type="SUPFAM" id="SSF54862">
    <property type="entry name" value="4Fe-4S ferredoxins"/>
    <property type="match status" value="1"/>
</dbReference>
<evidence type="ECO:0000259" key="5">
    <source>
        <dbReference type="PROSITE" id="PS51379"/>
    </source>
</evidence>
<keyword evidence="7" id="KW-1185">Reference proteome</keyword>
<evidence type="ECO:0000313" key="7">
    <source>
        <dbReference type="Proteomes" id="UP000184148"/>
    </source>
</evidence>
<evidence type="ECO:0000256" key="4">
    <source>
        <dbReference type="ARBA" id="ARBA00023014"/>
    </source>
</evidence>
<name>A0A1M4Z6E5_9FIRM</name>
<dbReference type="PROSITE" id="PS51379">
    <property type="entry name" value="4FE4S_FER_2"/>
    <property type="match status" value="2"/>
</dbReference>
<evidence type="ECO:0000256" key="3">
    <source>
        <dbReference type="ARBA" id="ARBA00023004"/>
    </source>
</evidence>
<keyword evidence="4" id="KW-0411">Iron-sulfur</keyword>
<dbReference type="RefSeq" id="WP_073239136.1">
    <property type="nucleotide sequence ID" value="NZ_FQUY01000012.1"/>
</dbReference>
<evidence type="ECO:0000256" key="2">
    <source>
        <dbReference type="ARBA" id="ARBA00022723"/>
    </source>
</evidence>
<dbReference type="EMBL" id="FQUY01000012">
    <property type="protein sequence ID" value="SHF13377.1"/>
    <property type="molecule type" value="Genomic_DNA"/>
</dbReference>
<feature type="domain" description="4Fe-4S ferredoxin-type" evidence="5">
    <location>
        <begin position="105"/>
        <end position="133"/>
    </location>
</feature>
<dbReference type="SUPFAM" id="SSF55021">
    <property type="entry name" value="ACT-like"/>
    <property type="match status" value="1"/>
</dbReference>
<dbReference type="InterPro" id="IPR018449">
    <property type="entry name" value="NIL_domain"/>
</dbReference>
<dbReference type="InterPro" id="IPR017900">
    <property type="entry name" value="4Fe4S_Fe_S_CS"/>
</dbReference>
<dbReference type="Gene3D" id="3.30.70.20">
    <property type="match status" value="1"/>
</dbReference>
<dbReference type="Pfam" id="PF13237">
    <property type="entry name" value="Fer4_10"/>
    <property type="match status" value="1"/>
</dbReference>
<dbReference type="Pfam" id="PF09383">
    <property type="entry name" value="NIL"/>
    <property type="match status" value="1"/>
</dbReference>
<dbReference type="Proteomes" id="UP000184148">
    <property type="component" value="Unassembled WGS sequence"/>
</dbReference>
<dbReference type="STRING" id="1121429.SAMN02745133_01916"/>
<dbReference type="InterPro" id="IPR045865">
    <property type="entry name" value="ACT-like_dom_sf"/>
</dbReference>
<dbReference type="InterPro" id="IPR017896">
    <property type="entry name" value="4Fe4S_Fe-S-bd"/>
</dbReference>
<dbReference type="SMART" id="SM00930">
    <property type="entry name" value="NIL"/>
    <property type="match status" value="1"/>
</dbReference>
<accession>A0A1M4Z6E5</accession>
<proteinExistence type="predicted"/>
<dbReference type="GO" id="GO:0051539">
    <property type="term" value="F:4 iron, 4 sulfur cluster binding"/>
    <property type="evidence" value="ECO:0007669"/>
    <property type="project" value="UniProtKB-KW"/>
</dbReference>
<dbReference type="PANTHER" id="PTHR43687:SF1">
    <property type="entry name" value="FERREDOXIN III"/>
    <property type="match status" value="1"/>
</dbReference>
<reference evidence="7" key="1">
    <citation type="submission" date="2016-11" db="EMBL/GenBank/DDBJ databases">
        <authorList>
            <person name="Varghese N."/>
            <person name="Submissions S."/>
        </authorList>
    </citation>
    <scope>NUCLEOTIDE SEQUENCE [LARGE SCALE GENOMIC DNA]</scope>
    <source>
        <strain evidence="7">DSM 12395</strain>
    </source>
</reference>
<organism evidence="6 7">
    <name type="scientific">Desulforamulus putei DSM 12395</name>
    <dbReference type="NCBI Taxonomy" id="1121429"/>
    <lineage>
        <taxon>Bacteria</taxon>
        <taxon>Bacillati</taxon>
        <taxon>Bacillota</taxon>
        <taxon>Clostridia</taxon>
        <taxon>Eubacteriales</taxon>
        <taxon>Peptococcaceae</taxon>
        <taxon>Desulforamulus</taxon>
    </lineage>
</organism>